<reference evidence="2" key="1">
    <citation type="journal article" date="2012" name="BMC Plant Biol.">
        <title>De novo assembly of the carrot mitochondrial genome using next generation sequencing of whole genomic DNA provides first evidence of DNA transfer into an angiosperm plastid genome.</title>
        <authorList>
            <person name="Iorizzo M."/>
            <person name="Senalik D."/>
            <person name="Szklarczyk M."/>
            <person name="Grzebelus D."/>
            <person name="Spooner D."/>
            <person name="Simon P."/>
        </authorList>
    </citation>
    <scope>NUCLEOTIDE SEQUENCE</scope>
    <source>
        <tissue evidence="2">Leaf</tissue>
    </source>
</reference>
<keyword evidence="1" id="KW-0472">Membrane</keyword>
<geneLocation type="mitochondrion" evidence="2"/>
<sequence length="141" mass="15849">MNRGMSTKRITPMKKVNPLVGEVSFFIALFTVVFLLALACVPSYLIRIPKIVVPRTGQLFRVMLIAGFNSRGRHHIKKICYHYLTEKLTRRLDCSQADDCCCSSSLVSAICTKLPGTESIPTRTSFPTIVLSFLRRLVNRG</sequence>
<gene>
    <name evidence="2" type="primary">orf38</name>
</gene>
<evidence type="ECO:0000256" key="1">
    <source>
        <dbReference type="SAM" id="Phobius"/>
    </source>
</evidence>
<proteinExistence type="predicted"/>
<organism evidence="2">
    <name type="scientific">Daucus carota subsp. sativus</name>
    <name type="common">Carrot</name>
    <dbReference type="NCBI Taxonomy" id="79200"/>
    <lineage>
        <taxon>Eukaryota</taxon>
        <taxon>Viridiplantae</taxon>
        <taxon>Streptophyta</taxon>
        <taxon>Embryophyta</taxon>
        <taxon>Tracheophyta</taxon>
        <taxon>Spermatophyta</taxon>
        <taxon>Magnoliopsida</taxon>
        <taxon>eudicotyledons</taxon>
        <taxon>Gunneridae</taxon>
        <taxon>Pentapetalae</taxon>
        <taxon>asterids</taxon>
        <taxon>campanulids</taxon>
        <taxon>Apiales</taxon>
        <taxon>Apiaceae</taxon>
        <taxon>Apioideae</taxon>
        <taxon>Scandiceae</taxon>
        <taxon>Daucinae</taxon>
        <taxon>Daucus</taxon>
        <taxon>Daucus sect. Daucus</taxon>
    </lineage>
</organism>
<feature type="transmembrane region" description="Helical" evidence="1">
    <location>
        <begin position="23"/>
        <end position="46"/>
    </location>
</feature>
<accession>I1TIE6</accession>
<keyword evidence="1" id="KW-1133">Transmembrane helix</keyword>
<protein>
    <submittedName>
        <fullName evidence="2">Orf38</fullName>
    </submittedName>
</protein>
<dbReference type="EMBL" id="JQ248574">
    <property type="protein sequence ID" value="AEY81176.1"/>
    <property type="molecule type" value="Genomic_DNA"/>
</dbReference>
<keyword evidence="2" id="KW-0496">Mitochondrion</keyword>
<evidence type="ECO:0000313" key="2">
    <source>
        <dbReference type="EMBL" id="AEY81176.1"/>
    </source>
</evidence>
<name>I1TIE6_DAUCS</name>
<keyword evidence="1" id="KW-0812">Transmembrane</keyword>
<dbReference type="AlphaFoldDB" id="I1TIE6"/>